<dbReference type="InterPro" id="IPR007361">
    <property type="entry name" value="DUF427"/>
</dbReference>
<feature type="domain" description="DUF427" evidence="1">
    <location>
        <begin position="158"/>
        <end position="250"/>
    </location>
</feature>
<dbReference type="RefSeq" id="WP_338202682.1">
    <property type="nucleotide sequence ID" value="NZ_JAEKNR010000142.1"/>
</dbReference>
<evidence type="ECO:0000313" key="3">
    <source>
        <dbReference type="Proteomes" id="UP000612893"/>
    </source>
</evidence>
<dbReference type="AlphaFoldDB" id="A0A934N3I6"/>
<dbReference type="PANTHER" id="PTHR34310:SF9">
    <property type="entry name" value="BLR5716 PROTEIN"/>
    <property type="match status" value="1"/>
</dbReference>
<evidence type="ECO:0000259" key="1">
    <source>
        <dbReference type="Pfam" id="PF04248"/>
    </source>
</evidence>
<accession>A0A934N3I6</accession>
<protein>
    <submittedName>
        <fullName evidence="2">DUF427 domain-containing protein</fullName>
    </submittedName>
</protein>
<gene>
    <name evidence="2" type="ORF">JF922_14120</name>
</gene>
<feature type="domain" description="DUF427" evidence="1">
    <location>
        <begin position="34"/>
        <end position="125"/>
    </location>
</feature>
<reference evidence="2" key="1">
    <citation type="submission" date="2020-10" db="EMBL/GenBank/DDBJ databases">
        <title>Ca. Dormibacterota MAGs.</title>
        <authorList>
            <person name="Montgomery K."/>
        </authorList>
    </citation>
    <scope>NUCLEOTIDE SEQUENCE [LARGE SCALE GENOMIC DNA]</scope>
    <source>
        <strain evidence="2">SC8812_S17_10</strain>
    </source>
</reference>
<evidence type="ECO:0000313" key="2">
    <source>
        <dbReference type="EMBL" id="MBJ7599195.1"/>
    </source>
</evidence>
<dbReference type="PANTHER" id="PTHR34310">
    <property type="entry name" value="DUF427 DOMAIN PROTEIN (AFU_ORTHOLOGUE AFUA_3G02220)"/>
    <property type="match status" value="1"/>
</dbReference>
<dbReference type="Proteomes" id="UP000612893">
    <property type="component" value="Unassembled WGS sequence"/>
</dbReference>
<dbReference type="InterPro" id="IPR038694">
    <property type="entry name" value="DUF427_sf"/>
</dbReference>
<name>A0A934N3I6_9BACT</name>
<keyword evidence="3" id="KW-1185">Reference proteome</keyword>
<dbReference type="EMBL" id="JAEKNR010000142">
    <property type="protein sequence ID" value="MBJ7599195.1"/>
    <property type="molecule type" value="Genomic_DNA"/>
</dbReference>
<organism evidence="2 3">
    <name type="scientific">Candidatus Nephthysia bennettiae</name>
    <dbReference type="NCBI Taxonomy" id="3127016"/>
    <lineage>
        <taxon>Bacteria</taxon>
        <taxon>Bacillati</taxon>
        <taxon>Candidatus Dormiibacterota</taxon>
        <taxon>Candidatus Dormibacteria</taxon>
        <taxon>Candidatus Dormibacterales</taxon>
        <taxon>Candidatus Dormibacteraceae</taxon>
        <taxon>Candidatus Nephthysia</taxon>
    </lineage>
</organism>
<dbReference type="Pfam" id="PF04248">
    <property type="entry name" value="NTP_transf_9"/>
    <property type="match status" value="2"/>
</dbReference>
<comment type="caution">
    <text evidence="2">The sequence shown here is derived from an EMBL/GenBank/DDBJ whole genome shotgun (WGS) entry which is preliminary data.</text>
</comment>
<sequence length="269" mass="30961">MNRSEALEDKVLVSDSERPLGQPALRIEKTDRRVRAFFAGELMVDSKNVLLVFEPRRLPVYYFPAEDVRMDLLEPTRHTVDSAGASETLRWDLEVGGRTGENAAWGYREATADRAPLRDHVAFYWSKLDAWFEEDDEVFVHPRDPYHRVDVVNSSRNVRVVVEGEVIAETSRPRLLFETGLPTRYYIPKLDVNMALLEPTDTLTGCPYKGQAHYWSVRIGDHVMKDLVWSYPSAIAECPKIENLLCFYNEKVDLYADGELQPRPITPWS</sequence>
<proteinExistence type="predicted"/>
<dbReference type="Gene3D" id="2.170.150.40">
    <property type="entry name" value="Domain of unknown function (DUF427)"/>
    <property type="match status" value="2"/>
</dbReference>